<dbReference type="InterPro" id="IPR018247">
    <property type="entry name" value="EF_Hand_1_Ca_BS"/>
</dbReference>
<name>A0A1G7YLR7_9ACTN</name>
<accession>A0A1G7YLR7</accession>
<dbReference type="PROSITE" id="PS00018">
    <property type="entry name" value="EF_HAND_1"/>
    <property type="match status" value="1"/>
</dbReference>
<dbReference type="OrthoDB" id="3491585at2"/>
<organism evidence="2 3">
    <name type="scientific">Nonomuraea jiangxiensis</name>
    <dbReference type="NCBI Taxonomy" id="633440"/>
    <lineage>
        <taxon>Bacteria</taxon>
        <taxon>Bacillati</taxon>
        <taxon>Actinomycetota</taxon>
        <taxon>Actinomycetes</taxon>
        <taxon>Streptosporangiales</taxon>
        <taxon>Streptosporangiaceae</taxon>
        <taxon>Nonomuraea</taxon>
    </lineage>
</organism>
<dbReference type="GO" id="GO:0005509">
    <property type="term" value="F:calcium ion binding"/>
    <property type="evidence" value="ECO:0007669"/>
    <property type="project" value="InterPro"/>
</dbReference>
<proteinExistence type="predicted"/>
<gene>
    <name evidence="2" type="ORF">SAMN05421869_101153</name>
</gene>
<dbReference type="STRING" id="633440.SAMN05421869_101153"/>
<dbReference type="EMBL" id="FNDJ01000001">
    <property type="protein sequence ID" value="SDG97286.1"/>
    <property type="molecule type" value="Genomic_DNA"/>
</dbReference>
<protein>
    <recommendedName>
        <fullName evidence="1">EF-hand domain-containing protein</fullName>
    </recommendedName>
</protein>
<dbReference type="PROSITE" id="PS50222">
    <property type="entry name" value="EF_HAND_2"/>
    <property type="match status" value="1"/>
</dbReference>
<dbReference type="AlphaFoldDB" id="A0A1G7YLR7"/>
<keyword evidence="3" id="KW-1185">Reference proteome</keyword>
<evidence type="ECO:0000313" key="2">
    <source>
        <dbReference type="EMBL" id="SDG97286.1"/>
    </source>
</evidence>
<dbReference type="InterPro" id="IPR002048">
    <property type="entry name" value="EF_hand_dom"/>
</dbReference>
<sequence length="735" mass="79525">MSEFSGVQLPEFDTMTMKHTETANRLEELAQVLHRELLSAGLDTSPAARLRQLAGRVTTQAEDLRRRQNLVHELQRQKVTFGRSTPAGSFLEIPDNLEAANGLLDGTLAARAALKAADGDAKALTELEKYASRAGDAEFVKAFLGALGACGVTRLPGSLAAQLHDARRRQNAELVTQLSDQGKKVLAMLSTALAAGTDPKNPAYTGADFLNDLVKEGRTQHTSGDTTYSGYQAQALIWRAHDGNPPFSKEFIELVGRDVIVYEHEQRNDQWAAARDPLGRFVTGKQLPLIDLAGALGLGTLLRPEMSASSPGMKTPSSVVDDLFHAAKSSREASQALLNHTPTGWTESVLDYLLTTRWGASHFLNDYKPIRDMLVIATTGQDPTSKELAAAMTKILADEVRAAFGKAADGNLELRNRDLFDRYAPLSYPLGRAIAANIDQLSRLLLNHATFGNVAAQDMSYALALATADDAAFEALVRAQTEHMRAALDTVPPVGLDASNAERLGFTEADVKAYDFDGDGRVDKADIKQFLTDRTVAEARPFGHIMEIRRQILIAQGLDDKKADEALKTMVGNALGLLPVPGSRQAGQLAIGAFGELVGKGYDKLAGTAYDEVAKQVAQRMSEYGRDLDQAHRTLADNRLAVERLAEQMLATAILNKGLLDGLGQGKQSFTAGSPRTVKSFAGMTPEEYSQLLAWTRESGGSSDLLDRFRSTFRRTSEVDDYLGLQIPSSPGSGE</sequence>
<feature type="domain" description="EF-hand" evidence="1">
    <location>
        <begin position="512"/>
        <end position="537"/>
    </location>
</feature>
<dbReference type="Proteomes" id="UP000199202">
    <property type="component" value="Unassembled WGS sequence"/>
</dbReference>
<dbReference type="RefSeq" id="WP_090928006.1">
    <property type="nucleotide sequence ID" value="NZ_FNDJ01000001.1"/>
</dbReference>
<evidence type="ECO:0000313" key="3">
    <source>
        <dbReference type="Proteomes" id="UP000199202"/>
    </source>
</evidence>
<reference evidence="2 3" key="1">
    <citation type="submission" date="2016-10" db="EMBL/GenBank/DDBJ databases">
        <authorList>
            <person name="de Groot N.N."/>
        </authorList>
    </citation>
    <scope>NUCLEOTIDE SEQUENCE [LARGE SCALE GENOMIC DNA]</scope>
    <source>
        <strain evidence="2 3">CGMCC 4.6533</strain>
    </source>
</reference>
<evidence type="ECO:0000259" key="1">
    <source>
        <dbReference type="PROSITE" id="PS50222"/>
    </source>
</evidence>